<keyword evidence="3 9" id="KW-0521">NADP</keyword>
<feature type="binding site" evidence="9">
    <location>
        <position position="106"/>
    </location>
    <ligand>
        <name>NADPH</name>
        <dbReference type="ChEBI" id="CHEBI:57783"/>
    </ligand>
</feature>
<comment type="caution">
    <text evidence="14">The sequence shown here is derived from an EMBL/GenBank/DDBJ whole genome shotgun (WGS) entry which is preliminary data.</text>
</comment>
<feature type="binding site" evidence="9">
    <location>
        <position position="141"/>
    </location>
    <ligand>
        <name>NADPH</name>
        <dbReference type="ChEBI" id="CHEBI:57783"/>
    </ligand>
</feature>
<keyword evidence="9" id="KW-0963">Cytoplasm</keyword>
<comment type="catalytic activity">
    <reaction evidence="9">
        <text>sn-glycerol 3-phosphate + NAD(+) = dihydroxyacetone phosphate + NADH + H(+)</text>
        <dbReference type="Rhea" id="RHEA:11092"/>
        <dbReference type="ChEBI" id="CHEBI:15378"/>
        <dbReference type="ChEBI" id="CHEBI:57540"/>
        <dbReference type="ChEBI" id="CHEBI:57597"/>
        <dbReference type="ChEBI" id="CHEBI:57642"/>
        <dbReference type="ChEBI" id="CHEBI:57945"/>
        <dbReference type="EC" id="1.1.1.94"/>
    </reaction>
</comment>
<feature type="binding site" evidence="9">
    <location>
        <position position="256"/>
    </location>
    <ligand>
        <name>NADPH</name>
        <dbReference type="ChEBI" id="CHEBI:57783"/>
    </ligand>
</feature>
<comment type="subcellular location">
    <subcellularLocation>
        <location evidence="9">Cytoplasm</location>
    </subcellularLocation>
</comment>
<keyword evidence="8 9" id="KW-1208">Phospholipid metabolism</keyword>
<dbReference type="InterPro" id="IPR036291">
    <property type="entry name" value="NAD(P)-bd_dom_sf"/>
</dbReference>
<evidence type="ECO:0000256" key="8">
    <source>
        <dbReference type="ARBA" id="ARBA00023264"/>
    </source>
</evidence>
<comment type="similarity">
    <text evidence="1 9 10">Belongs to the NAD-dependent glycerol-3-phosphate dehydrogenase family.</text>
</comment>
<dbReference type="NCBIfam" id="NF000942">
    <property type="entry name" value="PRK00094.1-4"/>
    <property type="match status" value="1"/>
</dbReference>
<proteinExistence type="inferred from homology"/>
<protein>
    <recommendedName>
        <fullName evidence="9">Glycerol-3-phosphate dehydrogenase [NAD(P)+]</fullName>
        <ecNumber evidence="9">1.1.1.94</ecNumber>
    </recommendedName>
    <alternativeName>
        <fullName evidence="9">NAD(P)(+)-dependent glycerol-3-phosphate dehydrogenase</fullName>
    </alternativeName>
    <alternativeName>
        <fullName evidence="9">NAD(P)H-dependent dihydroxyacetone-phosphate reductase</fullName>
    </alternativeName>
</protein>
<keyword evidence="4 9" id="KW-0560">Oxidoreductase</keyword>
<keyword evidence="9" id="KW-0547">Nucleotide-binding</keyword>
<feature type="binding site" evidence="9">
    <location>
        <position position="49"/>
    </location>
    <ligand>
        <name>NADPH</name>
        <dbReference type="ChEBI" id="CHEBI:57783"/>
    </ligand>
</feature>
<dbReference type="Gene3D" id="1.10.1040.10">
    <property type="entry name" value="N-(1-d-carboxylethyl)-l-norvaline Dehydrogenase, domain 2"/>
    <property type="match status" value="1"/>
</dbReference>
<name>A0ABW1WHE3_9BACL</name>
<dbReference type="GO" id="GO:0047952">
    <property type="term" value="F:glycerol-3-phosphate dehydrogenase [NAD(P)+] activity"/>
    <property type="evidence" value="ECO:0007669"/>
    <property type="project" value="UniProtKB-EC"/>
</dbReference>
<sequence length="350" mass="37896">MKKIAVLGAGSWGTALSMVLADNGHQVALWSHRKMQADEISEKHTNEKYLPGVTLSEHIVGTDNLQAALDRAAAVVLVVPAKAMRDVLKQINHCLKQPLLFIHGVKGIEPGSFKRMSEVIEEEIPEELRTAVVVLSGPSHAEEVSLCHPTTVAVASTDLVAAKKAQDLFFNHYFRVYTNEDIVGVEIGGALKNIIALGAGMLDGLGFGDNAKAALITRGLAEISRLGTKMGAHPLTFIGLTGMGDLIVTCTSVHSRNWRAGNMLGKGEKLDAVLNQMGMVVEGVRTAEAAYALAKKLNVEMPITSEIYQVLFDGKHPKEAVEELMCRDKKDEIAPLTHSLEEKIVREHEA</sequence>
<dbReference type="HAMAP" id="MF_00394">
    <property type="entry name" value="NAD_Glyc3P_dehydrog"/>
    <property type="match status" value="1"/>
</dbReference>
<feature type="binding site" evidence="9">
    <location>
        <position position="245"/>
    </location>
    <ligand>
        <name>sn-glycerol 3-phosphate</name>
        <dbReference type="ChEBI" id="CHEBI:57597"/>
    </ligand>
</feature>
<evidence type="ECO:0000256" key="9">
    <source>
        <dbReference type="HAMAP-Rule" id="MF_00394"/>
    </source>
</evidence>
<evidence type="ECO:0000256" key="7">
    <source>
        <dbReference type="ARBA" id="ARBA00023209"/>
    </source>
</evidence>
<feature type="binding site" evidence="9">
    <location>
        <position position="12"/>
    </location>
    <ligand>
        <name>NADPH</name>
        <dbReference type="ChEBI" id="CHEBI:57783"/>
    </ligand>
</feature>
<keyword evidence="5 9" id="KW-0520">NAD</keyword>
<evidence type="ECO:0000256" key="10">
    <source>
        <dbReference type="RuleBase" id="RU000437"/>
    </source>
</evidence>
<dbReference type="InterPro" id="IPR013328">
    <property type="entry name" value="6PGD_dom2"/>
</dbReference>
<feature type="binding site" evidence="9">
    <location>
        <position position="282"/>
    </location>
    <ligand>
        <name>NADPH</name>
        <dbReference type="ChEBI" id="CHEBI:57783"/>
    </ligand>
</feature>
<feature type="binding site" evidence="9">
    <location>
        <position position="192"/>
    </location>
    <ligand>
        <name>sn-glycerol 3-phosphate</name>
        <dbReference type="ChEBI" id="CHEBI:57597"/>
    </ligand>
</feature>
<dbReference type="RefSeq" id="WP_253077062.1">
    <property type="nucleotide sequence ID" value="NZ_JAMXWN010000014.1"/>
</dbReference>
<comment type="pathway">
    <text evidence="9">Membrane lipid metabolism; glycerophospholipid metabolism.</text>
</comment>
<dbReference type="Gene3D" id="3.40.50.720">
    <property type="entry name" value="NAD(P)-binding Rossmann-like Domain"/>
    <property type="match status" value="1"/>
</dbReference>
<feature type="binding site" evidence="9">
    <location>
        <position position="280"/>
    </location>
    <ligand>
        <name>NADPH</name>
        <dbReference type="ChEBI" id="CHEBI:57783"/>
    </ligand>
</feature>
<feature type="binding site" evidence="9">
    <location>
        <position position="256"/>
    </location>
    <ligand>
        <name>sn-glycerol 3-phosphate</name>
        <dbReference type="ChEBI" id="CHEBI:57597"/>
    </ligand>
</feature>
<dbReference type="PIRSF" id="PIRSF000114">
    <property type="entry name" value="Glycerol-3-P_dh"/>
    <property type="match status" value="1"/>
</dbReference>
<dbReference type="PANTHER" id="PTHR11728">
    <property type="entry name" value="GLYCEROL-3-PHOSPHATE DEHYDROGENASE"/>
    <property type="match status" value="1"/>
</dbReference>
<feature type="domain" description="Glycerol-3-phosphate dehydrogenase NAD-dependent C-terminal" evidence="13">
    <location>
        <begin position="181"/>
        <end position="322"/>
    </location>
</feature>
<evidence type="ECO:0000256" key="11">
    <source>
        <dbReference type="RuleBase" id="RU000439"/>
    </source>
</evidence>
<keyword evidence="6 9" id="KW-0443">Lipid metabolism</keyword>
<dbReference type="Pfam" id="PF01210">
    <property type="entry name" value="NAD_Gly3P_dh_N"/>
    <property type="match status" value="1"/>
</dbReference>
<keyword evidence="15" id="KW-1185">Reference proteome</keyword>
<dbReference type="Pfam" id="PF07479">
    <property type="entry name" value="NAD_Gly3P_dh_C"/>
    <property type="match status" value="1"/>
</dbReference>
<dbReference type="SUPFAM" id="SSF48179">
    <property type="entry name" value="6-phosphogluconate dehydrogenase C-terminal domain-like"/>
    <property type="match status" value="1"/>
</dbReference>
<evidence type="ECO:0000259" key="12">
    <source>
        <dbReference type="Pfam" id="PF01210"/>
    </source>
</evidence>
<dbReference type="PANTHER" id="PTHR11728:SF1">
    <property type="entry name" value="GLYCEROL-3-PHOSPHATE DEHYDROGENASE [NAD(+)] 2, CHLOROPLASTIC"/>
    <property type="match status" value="1"/>
</dbReference>
<evidence type="ECO:0000256" key="6">
    <source>
        <dbReference type="ARBA" id="ARBA00023098"/>
    </source>
</evidence>
<feature type="binding site" evidence="9">
    <location>
        <position position="255"/>
    </location>
    <ligand>
        <name>sn-glycerol 3-phosphate</name>
        <dbReference type="ChEBI" id="CHEBI:57597"/>
    </ligand>
</feature>
<evidence type="ECO:0000256" key="5">
    <source>
        <dbReference type="ARBA" id="ARBA00023027"/>
    </source>
</evidence>
<comment type="catalytic activity">
    <reaction evidence="9 11">
        <text>sn-glycerol 3-phosphate + NADP(+) = dihydroxyacetone phosphate + NADPH + H(+)</text>
        <dbReference type="Rhea" id="RHEA:11096"/>
        <dbReference type="ChEBI" id="CHEBI:15378"/>
        <dbReference type="ChEBI" id="CHEBI:57597"/>
        <dbReference type="ChEBI" id="CHEBI:57642"/>
        <dbReference type="ChEBI" id="CHEBI:57783"/>
        <dbReference type="ChEBI" id="CHEBI:58349"/>
        <dbReference type="EC" id="1.1.1.94"/>
    </reaction>
</comment>
<dbReference type="Proteomes" id="UP001596267">
    <property type="component" value="Unassembled WGS sequence"/>
</dbReference>
<evidence type="ECO:0000256" key="1">
    <source>
        <dbReference type="ARBA" id="ARBA00011009"/>
    </source>
</evidence>
<feature type="binding site" evidence="9">
    <location>
        <position position="139"/>
    </location>
    <ligand>
        <name>sn-glycerol 3-phosphate</name>
        <dbReference type="ChEBI" id="CHEBI:57597"/>
    </ligand>
</feature>
<dbReference type="InterPro" id="IPR006109">
    <property type="entry name" value="G3P_DH_NAD-dep_C"/>
</dbReference>
<dbReference type="NCBIfam" id="NF000940">
    <property type="entry name" value="PRK00094.1-2"/>
    <property type="match status" value="1"/>
</dbReference>
<keyword evidence="2 9" id="KW-0444">Lipid biosynthesis</keyword>
<evidence type="ECO:0000256" key="3">
    <source>
        <dbReference type="ARBA" id="ARBA00022857"/>
    </source>
</evidence>
<evidence type="ECO:0000259" key="13">
    <source>
        <dbReference type="Pfam" id="PF07479"/>
    </source>
</evidence>
<dbReference type="PROSITE" id="PS00957">
    <property type="entry name" value="NAD_G3PDH"/>
    <property type="match status" value="1"/>
</dbReference>
<organism evidence="14 15">
    <name type="scientific">Sporolactobacillus kofuensis</name>
    <dbReference type="NCBI Taxonomy" id="269672"/>
    <lineage>
        <taxon>Bacteria</taxon>
        <taxon>Bacillati</taxon>
        <taxon>Bacillota</taxon>
        <taxon>Bacilli</taxon>
        <taxon>Bacillales</taxon>
        <taxon>Sporolactobacillaceae</taxon>
        <taxon>Sporolactobacillus</taxon>
    </lineage>
</organism>
<feature type="binding site" evidence="9">
    <location>
        <position position="11"/>
    </location>
    <ligand>
        <name>NADPH</name>
        <dbReference type="ChEBI" id="CHEBI:57783"/>
    </ligand>
</feature>
<feature type="binding site" evidence="9">
    <location>
        <position position="106"/>
    </location>
    <ligand>
        <name>sn-glycerol 3-phosphate</name>
        <dbReference type="ChEBI" id="CHEBI:57597"/>
    </ligand>
</feature>
<dbReference type="EC" id="1.1.1.94" evidence="9"/>
<feature type="binding site" evidence="9">
    <location>
        <position position="257"/>
    </location>
    <ligand>
        <name>sn-glycerol 3-phosphate</name>
        <dbReference type="ChEBI" id="CHEBI:57597"/>
    </ligand>
</feature>
<evidence type="ECO:0000313" key="14">
    <source>
        <dbReference type="EMBL" id="MFC6386629.1"/>
    </source>
</evidence>
<feature type="binding site" evidence="9">
    <location>
        <position position="33"/>
    </location>
    <ligand>
        <name>NADPH</name>
        <dbReference type="ChEBI" id="CHEBI:57783"/>
    </ligand>
</feature>
<dbReference type="EMBL" id="JBHSTQ010000007">
    <property type="protein sequence ID" value="MFC6386629.1"/>
    <property type="molecule type" value="Genomic_DNA"/>
</dbReference>
<feature type="active site" description="Proton acceptor" evidence="9">
    <location>
        <position position="192"/>
    </location>
</feature>
<gene>
    <name evidence="9" type="primary">gpsA</name>
    <name evidence="14" type="ORF">ACFP7A_08445</name>
</gene>
<dbReference type="SUPFAM" id="SSF51735">
    <property type="entry name" value="NAD(P)-binding Rossmann-fold domains"/>
    <property type="match status" value="1"/>
</dbReference>
<comment type="function">
    <text evidence="9">Catalyzes the reduction of the glycolytic intermediate dihydroxyacetone phosphate (DHAP) to sn-glycerol 3-phosphate (G3P), the key precursor for phospholipid synthesis.</text>
</comment>
<dbReference type="PRINTS" id="PR00077">
    <property type="entry name" value="GPDHDRGNASE"/>
</dbReference>
<dbReference type="NCBIfam" id="NF000941">
    <property type="entry name" value="PRK00094.1-3"/>
    <property type="match status" value="1"/>
</dbReference>
<keyword evidence="7 9" id="KW-0594">Phospholipid biosynthesis</keyword>
<accession>A0ABW1WHE3</accession>
<reference evidence="15" key="1">
    <citation type="journal article" date="2019" name="Int. J. Syst. Evol. Microbiol.">
        <title>The Global Catalogue of Microorganisms (GCM) 10K type strain sequencing project: providing services to taxonomists for standard genome sequencing and annotation.</title>
        <authorList>
            <consortium name="The Broad Institute Genomics Platform"/>
            <consortium name="The Broad Institute Genome Sequencing Center for Infectious Disease"/>
            <person name="Wu L."/>
            <person name="Ma J."/>
        </authorList>
    </citation>
    <scope>NUCLEOTIDE SEQUENCE [LARGE SCALE GENOMIC DNA]</scope>
    <source>
        <strain evidence="15">CCUG 42001</strain>
    </source>
</reference>
<feature type="domain" description="Glycerol-3-phosphate dehydrogenase NAD-dependent N-terminal" evidence="12">
    <location>
        <begin position="3"/>
        <end position="159"/>
    </location>
</feature>
<dbReference type="InterPro" id="IPR006168">
    <property type="entry name" value="G3P_DH_NAD-dep"/>
</dbReference>
<evidence type="ECO:0000256" key="4">
    <source>
        <dbReference type="ARBA" id="ARBA00023002"/>
    </source>
</evidence>
<feature type="binding site" evidence="9">
    <location>
        <position position="32"/>
    </location>
    <ligand>
        <name>NADPH</name>
        <dbReference type="ChEBI" id="CHEBI:57783"/>
    </ligand>
</feature>
<dbReference type="InterPro" id="IPR011128">
    <property type="entry name" value="G3P_DH_NAD-dep_N"/>
</dbReference>
<feature type="binding site" evidence="9">
    <location>
        <position position="137"/>
    </location>
    <ligand>
        <name>sn-glycerol 3-phosphate</name>
        <dbReference type="ChEBI" id="CHEBI:57597"/>
    </ligand>
</feature>
<evidence type="ECO:0000256" key="2">
    <source>
        <dbReference type="ARBA" id="ARBA00022516"/>
    </source>
</evidence>
<dbReference type="InterPro" id="IPR008927">
    <property type="entry name" value="6-PGluconate_DH-like_C_sf"/>
</dbReference>
<evidence type="ECO:0000313" key="15">
    <source>
        <dbReference type="Proteomes" id="UP001596267"/>
    </source>
</evidence>